<organism evidence="1 2">
    <name type="scientific">Janibacter cremeus</name>
    <dbReference type="NCBI Taxonomy" id="1285192"/>
    <lineage>
        <taxon>Bacteria</taxon>
        <taxon>Bacillati</taxon>
        <taxon>Actinomycetota</taxon>
        <taxon>Actinomycetes</taxon>
        <taxon>Micrococcales</taxon>
        <taxon>Intrasporangiaceae</taxon>
        <taxon>Janibacter</taxon>
    </lineage>
</organism>
<sequence>MPIHGSLFQDFREAETSDQFSLQNKKLLKIQMGHGPVLAKFGSMVAYQGDVRFENQGSGSMSKFFKQARTGEGVKMMTCSGQGELFVADHGSEVQVMYLENDMISVNGHSVLAFSASIDWDIHRIQTSGGAMTGGLYNVVLRGTGYVAITTKGDPVALDVASAPTFGDADAVVMWTAGVTMDIKVDSGGLKSLVRGGSGEVLQMAFGGEGYVLVQPAESVNQRGDQSASGGGGGLSDFLGG</sequence>
<evidence type="ECO:0000313" key="1">
    <source>
        <dbReference type="EMBL" id="NYF98611.1"/>
    </source>
</evidence>
<dbReference type="RefSeq" id="WP_185991399.1">
    <property type="nucleotide sequence ID" value="NZ_JACCAE010000001.1"/>
</dbReference>
<protein>
    <submittedName>
        <fullName evidence="1">Uncharacterized protein (AIM24 family)</fullName>
    </submittedName>
</protein>
<dbReference type="InterPro" id="IPR002838">
    <property type="entry name" value="AIM24"/>
</dbReference>
<dbReference type="Proteomes" id="UP000554054">
    <property type="component" value="Unassembled WGS sequence"/>
</dbReference>
<name>A0A852VYN7_9MICO</name>
<dbReference type="InterPro" id="IPR016031">
    <property type="entry name" value="Trp_RNA-bd_attenuator-like_dom"/>
</dbReference>
<reference evidence="1 2" key="1">
    <citation type="submission" date="2020-07" db="EMBL/GenBank/DDBJ databases">
        <title>Sequencing the genomes of 1000 actinobacteria strains.</title>
        <authorList>
            <person name="Klenk H.-P."/>
        </authorList>
    </citation>
    <scope>NUCLEOTIDE SEQUENCE [LARGE SCALE GENOMIC DNA]</scope>
    <source>
        <strain evidence="1 2">DSM 26154</strain>
    </source>
</reference>
<accession>A0A852VYN7</accession>
<dbReference type="Gene3D" id="3.60.160.10">
    <property type="entry name" value="Mitochondrial biogenesis AIM24"/>
    <property type="match status" value="1"/>
</dbReference>
<gene>
    <name evidence="1" type="ORF">BJY20_002003</name>
</gene>
<evidence type="ECO:0000313" key="2">
    <source>
        <dbReference type="Proteomes" id="UP000554054"/>
    </source>
</evidence>
<dbReference type="AlphaFoldDB" id="A0A852VYN7"/>
<dbReference type="PANTHER" id="PTHR38074:SF1">
    <property type="entry name" value="ALTERED INHERITANCE OF MITOCHONDRIA PROTEIN 24, MITOCHONDRIAL"/>
    <property type="match status" value="1"/>
</dbReference>
<comment type="caution">
    <text evidence="1">The sequence shown here is derived from an EMBL/GenBank/DDBJ whole genome shotgun (WGS) entry which is preliminary data.</text>
</comment>
<dbReference type="SUPFAM" id="SSF51219">
    <property type="entry name" value="TRAP-like"/>
    <property type="match status" value="1"/>
</dbReference>
<dbReference type="PANTHER" id="PTHR38074">
    <property type="entry name" value="ALTERED INHERITANCE OF MITOCHONDRIA PROTEIN 24, MITOCHONDRIAL"/>
    <property type="match status" value="1"/>
</dbReference>
<dbReference type="EMBL" id="JACCAE010000001">
    <property type="protein sequence ID" value="NYF98611.1"/>
    <property type="molecule type" value="Genomic_DNA"/>
</dbReference>
<keyword evidence="2" id="KW-1185">Reference proteome</keyword>
<dbReference type="Pfam" id="PF01987">
    <property type="entry name" value="AIM24"/>
    <property type="match status" value="1"/>
</dbReference>
<proteinExistence type="predicted"/>
<dbReference type="InterPro" id="IPR036983">
    <property type="entry name" value="AIM24_sf"/>
</dbReference>